<evidence type="ECO:0000313" key="2">
    <source>
        <dbReference type="Proteomes" id="UP000492821"/>
    </source>
</evidence>
<evidence type="ECO:0000313" key="3">
    <source>
        <dbReference type="WBParaSite" id="Pan_g17462.t1"/>
    </source>
</evidence>
<feature type="region of interest" description="Disordered" evidence="1">
    <location>
        <begin position="1"/>
        <end position="64"/>
    </location>
</feature>
<accession>A0A7E4V8R1</accession>
<feature type="compositionally biased region" description="Basic and acidic residues" evidence="1">
    <location>
        <begin position="36"/>
        <end position="47"/>
    </location>
</feature>
<dbReference type="WBParaSite" id="Pan_g17462.t1">
    <property type="protein sequence ID" value="Pan_g17462.t1"/>
    <property type="gene ID" value="Pan_g17462"/>
</dbReference>
<protein>
    <submittedName>
        <fullName evidence="3">Uncharacterized protein</fullName>
    </submittedName>
</protein>
<reference evidence="2" key="1">
    <citation type="journal article" date="2013" name="Genetics">
        <title>The draft genome and transcriptome of Panagrellus redivivus are shaped by the harsh demands of a free-living lifestyle.</title>
        <authorList>
            <person name="Srinivasan J."/>
            <person name="Dillman A.R."/>
            <person name="Macchietto M.G."/>
            <person name="Heikkinen L."/>
            <person name="Lakso M."/>
            <person name="Fracchia K.M."/>
            <person name="Antoshechkin I."/>
            <person name="Mortazavi A."/>
            <person name="Wong G."/>
            <person name="Sternberg P.W."/>
        </authorList>
    </citation>
    <scope>NUCLEOTIDE SEQUENCE [LARGE SCALE GENOMIC DNA]</scope>
    <source>
        <strain evidence="2">MT8872</strain>
    </source>
</reference>
<dbReference type="Proteomes" id="UP000492821">
    <property type="component" value="Unassembled WGS sequence"/>
</dbReference>
<keyword evidence="2" id="KW-1185">Reference proteome</keyword>
<sequence>MSAQPTPILSRRSPHVKTKEPTKEPNIFNIAPSRYLQHDRNRNERTRRAFASSPMPRPVPLTKTKSEERIIAERERKVHCSKVWSQWNPKLVRKVKPCFNRGNAQRN</sequence>
<proteinExistence type="predicted"/>
<organism evidence="2 3">
    <name type="scientific">Panagrellus redivivus</name>
    <name type="common">Microworm</name>
    <dbReference type="NCBI Taxonomy" id="6233"/>
    <lineage>
        <taxon>Eukaryota</taxon>
        <taxon>Metazoa</taxon>
        <taxon>Ecdysozoa</taxon>
        <taxon>Nematoda</taxon>
        <taxon>Chromadorea</taxon>
        <taxon>Rhabditida</taxon>
        <taxon>Tylenchina</taxon>
        <taxon>Panagrolaimomorpha</taxon>
        <taxon>Panagrolaimoidea</taxon>
        <taxon>Panagrolaimidae</taxon>
        <taxon>Panagrellus</taxon>
    </lineage>
</organism>
<name>A0A7E4V8R1_PANRE</name>
<evidence type="ECO:0000256" key="1">
    <source>
        <dbReference type="SAM" id="MobiDB-lite"/>
    </source>
</evidence>
<dbReference type="AlphaFoldDB" id="A0A7E4V8R1"/>
<reference evidence="3" key="2">
    <citation type="submission" date="2020-10" db="UniProtKB">
        <authorList>
            <consortium name="WormBaseParasite"/>
        </authorList>
    </citation>
    <scope>IDENTIFICATION</scope>
</reference>